<dbReference type="SUPFAM" id="SSF57850">
    <property type="entry name" value="RING/U-box"/>
    <property type="match status" value="1"/>
</dbReference>
<dbReference type="InterPro" id="IPR037255">
    <property type="entry name" value="NRDP1_C"/>
</dbReference>
<dbReference type="Pfam" id="PF13923">
    <property type="entry name" value="zf-C3HC4_2"/>
    <property type="match status" value="1"/>
</dbReference>
<dbReference type="SUPFAM" id="SSF160088">
    <property type="entry name" value="NRDP1 C-terminal domain-like"/>
    <property type="match status" value="1"/>
</dbReference>
<keyword evidence="8" id="KW-0833">Ubl conjugation pathway</keyword>
<keyword evidence="9" id="KW-0862">Zinc</keyword>
<evidence type="ECO:0000256" key="8">
    <source>
        <dbReference type="ARBA" id="ARBA00022786"/>
    </source>
</evidence>
<dbReference type="EC" id="2.3.2.27" evidence="3"/>
<accession>A0A814EHF8</accession>
<keyword evidence="5" id="KW-0808">Transferase</keyword>
<evidence type="ECO:0000256" key="4">
    <source>
        <dbReference type="ARBA" id="ARBA00015711"/>
    </source>
</evidence>
<gene>
    <name evidence="14" type="ORF">OXX778_LOCUS14923</name>
</gene>
<protein>
    <recommendedName>
        <fullName evidence="4">E3 ubiquitin-protein ligase NRDP1</fullName>
        <ecNumber evidence="3">2.3.2.27</ecNumber>
    </recommendedName>
    <alternativeName>
        <fullName evidence="10">RING finger protein 41</fullName>
    </alternativeName>
    <alternativeName>
        <fullName evidence="11">RING-type E3 ubiquitin transferase NRDP1</fullName>
    </alternativeName>
</protein>
<dbReference type="PROSITE" id="PS00518">
    <property type="entry name" value="ZF_RING_1"/>
    <property type="match status" value="1"/>
</dbReference>
<dbReference type="Proteomes" id="UP000663879">
    <property type="component" value="Unassembled WGS sequence"/>
</dbReference>
<dbReference type="PANTHER" id="PTHR10131">
    <property type="entry name" value="TNF RECEPTOR ASSOCIATED FACTOR"/>
    <property type="match status" value="1"/>
</dbReference>
<evidence type="ECO:0000313" key="15">
    <source>
        <dbReference type="Proteomes" id="UP000663879"/>
    </source>
</evidence>
<evidence type="ECO:0000256" key="6">
    <source>
        <dbReference type="ARBA" id="ARBA00022723"/>
    </source>
</evidence>
<evidence type="ECO:0000256" key="5">
    <source>
        <dbReference type="ARBA" id="ARBA00022679"/>
    </source>
</evidence>
<evidence type="ECO:0000256" key="11">
    <source>
        <dbReference type="ARBA" id="ARBA00031762"/>
    </source>
</evidence>
<dbReference type="InterPro" id="IPR017907">
    <property type="entry name" value="Znf_RING_CS"/>
</dbReference>
<dbReference type="PROSITE" id="PS50089">
    <property type="entry name" value="ZF_RING_2"/>
    <property type="match status" value="1"/>
</dbReference>
<comment type="pathway">
    <text evidence="2">Protein modification; protein ubiquitination.</text>
</comment>
<dbReference type="EMBL" id="CAJNOC010003175">
    <property type="protein sequence ID" value="CAF0971119.1"/>
    <property type="molecule type" value="Genomic_DNA"/>
</dbReference>
<dbReference type="AlphaFoldDB" id="A0A814EHF8"/>
<dbReference type="OrthoDB" id="1630758at2759"/>
<evidence type="ECO:0000256" key="2">
    <source>
        <dbReference type="ARBA" id="ARBA00004906"/>
    </source>
</evidence>
<dbReference type="SUPFAM" id="SSF49599">
    <property type="entry name" value="TRAF domain-like"/>
    <property type="match status" value="1"/>
</dbReference>
<dbReference type="UniPathway" id="UPA00143"/>
<dbReference type="GO" id="GO:0016567">
    <property type="term" value="P:protein ubiquitination"/>
    <property type="evidence" value="ECO:0007669"/>
    <property type="project" value="UniProtKB-UniPathway"/>
</dbReference>
<dbReference type="Pfam" id="PF08941">
    <property type="entry name" value="USP8_interact"/>
    <property type="match status" value="1"/>
</dbReference>
<evidence type="ECO:0000256" key="12">
    <source>
        <dbReference type="PROSITE-ProRule" id="PRU00175"/>
    </source>
</evidence>
<dbReference type="InterPro" id="IPR015036">
    <property type="entry name" value="NRDP1"/>
</dbReference>
<keyword evidence="7 12" id="KW-0863">Zinc-finger</keyword>
<keyword evidence="15" id="KW-1185">Reference proteome</keyword>
<comment type="catalytic activity">
    <reaction evidence="1">
        <text>S-ubiquitinyl-[E2 ubiquitin-conjugating enzyme]-L-cysteine + [acceptor protein]-L-lysine = [E2 ubiquitin-conjugating enzyme]-L-cysteine + N(6)-ubiquitinyl-[acceptor protein]-L-lysine.</text>
        <dbReference type="EC" id="2.3.2.27"/>
    </reaction>
</comment>
<dbReference type="InterPro" id="IPR001841">
    <property type="entry name" value="Znf_RING"/>
</dbReference>
<keyword evidence="6" id="KW-0479">Metal-binding</keyword>
<sequence>MGYDLNRFEGVVDEELICSICSFVLEDPLQSPECEHAFCNSCINQWLQHQCICPIDRIQIQPKDLKPVPRILKNLLSKLKLKCDYADYGCNVIVRLENLSLHLQECEFNPKKPIVCSLGCNIIIPKDELKNHNCIKELRKIVDDQHSKILNLSTDLSRQKTELDFCMKELRSLKNFVSKYVTKSNQIASSLASTSPTSTSLLGLNLTDDDDDDIVRWSATLPIAKVIRWGGIISTPDTVLQTVIKRALIEHGCPSSILNQLMENAHEKNWPLGLSTLENRQINRSQYANFVCKRVPNKQAVLILACDNRHMPGHMIVEPGNLLIFAHGVE</sequence>
<dbReference type="GO" id="GO:0008270">
    <property type="term" value="F:zinc ion binding"/>
    <property type="evidence" value="ECO:0007669"/>
    <property type="project" value="UniProtKB-KW"/>
</dbReference>
<evidence type="ECO:0000256" key="3">
    <source>
        <dbReference type="ARBA" id="ARBA00012483"/>
    </source>
</evidence>
<name>A0A814EHF8_9BILA</name>
<feature type="domain" description="RING-type" evidence="13">
    <location>
        <begin position="18"/>
        <end position="57"/>
    </location>
</feature>
<evidence type="ECO:0000256" key="1">
    <source>
        <dbReference type="ARBA" id="ARBA00000900"/>
    </source>
</evidence>
<dbReference type="InterPro" id="IPR013083">
    <property type="entry name" value="Znf_RING/FYVE/PHD"/>
</dbReference>
<evidence type="ECO:0000256" key="9">
    <source>
        <dbReference type="ARBA" id="ARBA00022833"/>
    </source>
</evidence>
<evidence type="ECO:0000259" key="13">
    <source>
        <dbReference type="PROSITE" id="PS50089"/>
    </source>
</evidence>
<dbReference type="Gene3D" id="3.30.40.10">
    <property type="entry name" value="Zinc/RING finger domain, C3HC4 (zinc finger)"/>
    <property type="match status" value="2"/>
</dbReference>
<reference evidence="14" key="1">
    <citation type="submission" date="2021-02" db="EMBL/GenBank/DDBJ databases">
        <authorList>
            <person name="Nowell W R."/>
        </authorList>
    </citation>
    <scope>NUCLEOTIDE SEQUENCE</scope>
    <source>
        <strain evidence="14">Ploen Becks lab</strain>
    </source>
</reference>
<proteinExistence type="predicted"/>
<dbReference type="GO" id="GO:0043122">
    <property type="term" value="P:regulation of canonical NF-kappaB signal transduction"/>
    <property type="evidence" value="ECO:0007669"/>
    <property type="project" value="TreeGrafter"/>
</dbReference>
<evidence type="ECO:0000256" key="10">
    <source>
        <dbReference type="ARBA" id="ARBA00030556"/>
    </source>
</evidence>
<comment type="caution">
    <text evidence="14">The sequence shown here is derived from an EMBL/GenBank/DDBJ whole genome shotgun (WGS) entry which is preliminary data.</text>
</comment>
<dbReference type="GO" id="GO:0061630">
    <property type="term" value="F:ubiquitin protein ligase activity"/>
    <property type="evidence" value="ECO:0007669"/>
    <property type="project" value="UniProtKB-EC"/>
</dbReference>
<organism evidence="14 15">
    <name type="scientific">Brachionus calyciflorus</name>
    <dbReference type="NCBI Taxonomy" id="104777"/>
    <lineage>
        <taxon>Eukaryota</taxon>
        <taxon>Metazoa</taxon>
        <taxon>Spiralia</taxon>
        <taxon>Gnathifera</taxon>
        <taxon>Rotifera</taxon>
        <taxon>Eurotatoria</taxon>
        <taxon>Monogononta</taxon>
        <taxon>Pseudotrocha</taxon>
        <taxon>Ploima</taxon>
        <taxon>Brachionidae</taxon>
        <taxon>Brachionus</taxon>
    </lineage>
</organism>
<evidence type="ECO:0000313" key="14">
    <source>
        <dbReference type="EMBL" id="CAF0971119.1"/>
    </source>
</evidence>
<evidence type="ECO:0000256" key="7">
    <source>
        <dbReference type="ARBA" id="ARBA00022771"/>
    </source>
</evidence>
<dbReference type="PANTHER" id="PTHR10131:SF157">
    <property type="entry name" value="RECEPTOR-ASSOCIATED FACTOR, PUTATIVE-RELATED"/>
    <property type="match status" value="1"/>
</dbReference>